<dbReference type="AlphaFoldDB" id="A0A1E3I7C2"/>
<evidence type="ECO:0000313" key="3">
    <source>
        <dbReference type="Proteomes" id="UP000094065"/>
    </source>
</evidence>
<dbReference type="OrthoDB" id="2560253at2759"/>
<evidence type="ECO:0008006" key="4">
    <source>
        <dbReference type="Google" id="ProtNLM"/>
    </source>
</evidence>
<evidence type="ECO:0000256" key="1">
    <source>
        <dbReference type="SAM" id="SignalP"/>
    </source>
</evidence>
<comment type="caution">
    <text evidence="2">The sequence shown here is derived from an EMBL/GenBank/DDBJ whole genome shotgun (WGS) entry which is preliminary data.</text>
</comment>
<organism evidence="2 3">
    <name type="scientific">Cryptococcus amylolentus CBS 6039</name>
    <dbReference type="NCBI Taxonomy" id="1295533"/>
    <lineage>
        <taxon>Eukaryota</taxon>
        <taxon>Fungi</taxon>
        <taxon>Dikarya</taxon>
        <taxon>Basidiomycota</taxon>
        <taxon>Agaricomycotina</taxon>
        <taxon>Tremellomycetes</taxon>
        <taxon>Tremellales</taxon>
        <taxon>Cryptococcaceae</taxon>
        <taxon>Cryptococcus</taxon>
    </lineage>
</organism>
<keyword evidence="1" id="KW-0732">Signal</keyword>
<protein>
    <recommendedName>
        <fullName evidence="4">Extracellular membrane protein CFEM domain-containing protein</fullName>
    </recommendedName>
</protein>
<proteinExistence type="predicted"/>
<name>A0A1E3I7C2_9TREE</name>
<reference evidence="2 3" key="1">
    <citation type="submission" date="2016-06" db="EMBL/GenBank/DDBJ databases">
        <title>Evolution of pathogenesis and genome organization in the Tremellales.</title>
        <authorList>
            <person name="Cuomo C."/>
            <person name="Litvintseva A."/>
            <person name="Heitman J."/>
            <person name="Chen Y."/>
            <person name="Sun S."/>
            <person name="Springer D."/>
            <person name="Dromer F."/>
            <person name="Young S."/>
            <person name="Zeng Q."/>
            <person name="Chapman S."/>
            <person name="Gujja S."/>
            <person name="Saif S."/>
            <person name="Birren B."/>
        </authorList>
    </citation>
    <scope>NUCLEOTIDE SEQUENCE [LARGE SCALE GENOMIC DNA]</scope>
    <source>
        <strain evidence="2 3">CBS 6039</strain>
    </source>
</reference>
<feature type="signal peptide" evidence="1">
    <location>
        <begin position="1"/>
        <end position="21"/>
    </location>
</feature>
<accession>A0A1E3I7C2</accession>
<dbReference type="Proteomes" id="UP000094065">
    <property type="component" value="Unassembled WGS sequence"/>
</dbReference>
<keyword evidence="3" id="KW-1185">Reference proteome</keyword>
<dbReference type="EMBL" id="AWGJ01000001">
    <property type="protein sequence ID" value="ODN84520.1"/>
    <property type="molecule type" value="Genomic_DNA"/>
</dbReference>
<dbReference type="RefSeq" id="XP_018998323.1">
    <property type="nucleotide sequence ID" value="XM_019133618.1"/>
</dbReference>
<gene>
    <name evidence="2" type="ORF">L202_00452</name>
</gene>
<feature type="chain" id="PRO_5009129628" description="Extracellular membrane protein CFEM domain-containing protein" evidence="1">
    <location>
        <begin position="22"/>
        <end position="159"/>
    </location>
</feature>
<dbReference type="GeneID" id="30151761"/>
<sequence>MFKPIVALIGALLCLLPFTQASAAAQFNLDVNTQASLCFQTCHSAIVGSLALEGTDTNAYQWIKQNCKYDKWQSAMSLCLPQYCTSAPDVAYAMEYAKGFCARAGVTVNIELPESYLSGVNGTYFTSEEYLDSASSAGSMPSGLLAGVVAIGAVAATFL</sequence>
<evidence type="ECO:0000313" key="2">
    <source>
        <dbReference type="EMBL" id="ODN84520.1"/>
    </source>
</evidence>